<evidence type="ECO:0000256" key="2">
    <source>
        <dbReference type="ARBA" id="ARBA00022692"/>
    </source>
</evidence>
<evidence type="ECO:0000256" key="1">
    <source>
        <dbReference type="ARBA" id="ARBA00004141"/>
    </source>
</evidence>
<feature type="transmembrane region" description="Helical" evidence="6">
    <location>
        <begin position="145"/>
        <end position="164"/>
    </location>
</feature>
<feature type="region of interest" description="Disordered" evidence="5">
    <location>
        <begin position="1"/>
        <end position="28"/>
    </location>
</feature>
<feature type="transmembrane region" description="Helical" evidence="6">
    <location>
        <begin position="300"/>
        <end position="319"/>
    </location>
</feature>
<reference evidence="7 8" key="1">
    <citation type="journal article" date="2014" name="Genome Announc.">
        <title>Draft genome sequence of the pathogenic fungus Scedosporium apiospermum.</title>
        <authorList>
            <person name="Vandeputte P."/>
            <person name="Ghamrawi S."/>
            <person name="Rechenmann M."/>
            <person name="Iltis A."/>
            <person name="Giraud S."/>
            <person name="Fleury M."/>
            <person name="Thornton C."/>
            <person name="Delhaes L."/>
            <person name="Meyer W."/>
            <person name="Papon N."/>
            <person name="Bouchara J.P."/>
        </authorList>
    </citation>
    <scope>NUCLEOTIDE SEQUENCE [LARGE SCALE GENOMIC DNA]</scope>
    <source>
        <strain evidence="7 8">IHEM 14462</strain>
    </source>
</reference>
<keyword evidence="8" id="KW-1185">Reference proteome</keyword>
<evidence type="ECO:0000256" key="6">
    <source>
        <dbReference type="SAM" id="Phobius"/>
    </source>
</evidence>
<dbReference type="KEGG" id="sapo:SAPIO_CDS4474"/>
<dbReference type="InterPro" id="IPR036259">
    <property type="entry name" value="MFS_trans_sf"/>
</dbReference>
<dbReference type="RefSeq" id="XP_016643354.1">
    <property type="nucleotide sequence ID" value="XM_016787009.1"/>
</dbReference>
<dbReference type="AlphaFoldDB" id="A0A084G893"/>
<keyword evidence="2 6" id="KW-0812">Transmembrane</keyword>
<dbReference type="PANTHER" id="PTHR23294">
    <property type="entry name" value="ET TRANSLATION PRODUCT-RELATED"/>
    <property type="match status" value="1"/>
</dbReference>
<dbReference type="GeneID" id="27723546"/>
<dbReference type="OMA" id="VWQHSLT"/>
<comment type="subcellular location">
    <subcellularLocation>
        <location evidence="1">Membrane</location>
        <topology evidence="1">Multi-pass membrane protein</topology>
    </subcellularLocation>
</comment>
<evidence type="ECO:0000256" key="4">
    <source>
        <dbReference type="ARBA" id="ARBA00023136"/>
    </source>
</evidence>
<dbReference type="HOGENOM" id="CLU_030884_2_1_1"/>
<feature type="transmembrane region" description="Helical" evidence="6">
    <location>
        <begin position="453"/>
        <end position="474"/>
    </location>
</feature>
<evidence type="ECO:0000256" key="5">
    <source>
        <dbReference type="SAM" id="MobiDB-lite"/>
    </source>
</evidence>
<feature type="transmembrane region" description="Helical" evidence="6">
    <location>
        <begin position="218"/>
        <end position="238"/>
    </location>
</feature>
<keyword evidence="4 6" id="KW-0472">Membrane</keyword>
<dbReference type="OrthoDB" id="196103at2759"/>
<dbReference type="Pfam" id="PF05978">
    <property type="entry name" value="UNC-93"/>
    <property type="match status" value="1"/>
</dbReference>
<dbReference type="EMBL" id="JOWA01000092">
    <property type="protein sequence ID" value="KEZ43555.1"/>
    <property type="molecule type" value="Genomic_DNA"/>
</dbReference>
<keyword evidence="3 6" id="KW-1133">Transmembrane helix</keyword>
<feature type="transmembrane region" description="Helical" evidence="6">
    <location>
        <begin position="350"/>
        <end position="368"/>
    </location>
</feature>
<evidence type="ECO:0000313" key="7">
    <source>
        <dbReference type="EMBL" id="KEZ43555.1"/>
    </source>
</evidence>
<accession>A0A084G893</accession>
<evidence type="ECO:0008006" key="9">
    <source>
        <dbReference type="Google" id="ProtNLM"/>
    </source>
</evidence>
<dbReference type="PANTHER" id="PTHR23294:SF4">
    <property type="entry name" value="EXPRESSED PROTEIN"/>
    <property type="match status" value="1"/>
</dbReference>
<protein>
    <recommendedName>
        <fullName evidence="9">Major facilitator superfamily transporter</fullName>
    </recommendedName>
</protein>
<dbReference type="Proteomes" id="UP000028545">
    <property type="component" value="Unassembled WGS sequence"/>
</dbReference>
<sequence length="508" mass="55567">MAKSDSPADGTSVREDEAVGDINSSSKAPDVAEGTVDMVAYRNTVPLWLRVWRHSFTQMMLLSMQAFCGPAMSDAIQGLGGGGLATPQTSNIATAIKYSMLALVCFFGGPIVNKLGIKWALVLGAMSFPIQGSSYYCNSKFGNQWYLIFGAFFYGIGTGCWYVAESGAIMTLAPERKRGKYLAFWIVSRNLGQLVGGAINLSKNYQKGVKGGVTADTYVAFLIIECMAFPFALMIAPLERVVRSDGSRILMAEALSTKQEIKRISRTMASKLIVLSAIWAFWSFFYGLTDIQRHMVYVSWHVLFCALSRAIFAYFAILLHHIETEPSVGCFGLGFILDMKGVSQRRRAQIGLFTVVILNVGVYIWSIIMQVRFNASDPGAIDWDEKLYPSAFLPYFFVQTTGPMSQSYMYWLLSSFATDAQANVRNGAAFRCIEAVGQAVAYGMNTKTKGSPLVGFCVTFGLLAAALGPMIVLVNSTPDRIPADVIVEEQDRAQEKGVSASVPVDTKV</sequence>
<dbReference type="VEuPathDB" id="FungiDB:SAPIO_CDS4474"/>
<dbReference type="SUPFAM" id="SSF103473">
    <property type="entry name" value="MFS general substrate transporter"/>
    <property type="match status" value="1"/>
</dbReference>
<feature type="transmembrane region" description="Helical" evidence="6">
    <location>
        <begin position="95"/>
        <end position="113"/>
    </location>
</feature>
<comment type="caution">
    <text evidence="7">The sequence shown here is derived from an EMBL/GenBank/DDBJ whole genome shotgun (WGS) entry which is preliminary data.</text>
</comment>
<organism evidence="7 8">
    <name type="scientific">Pseudallescheria apiosperma</name>
    <name type="common">Scedosporium apiospermum</name>
    <dbReference type="NCBI Taxonomy" id="563466"/>
    <lineage>
        <taxon>Eukaryota</taxon>
        <taxon>Fungi</taxon>
        <taxon>Dikarya</taxon>
        <taxon>Ascomycota</taxon>
        <taxon>Pezizomycotina</taxon>
        <taxon>Sordariomycetes</taxon>
        <taxon>Hypocreomycetidae</taxon>
        <taxon>Microascales</taxon>
        <taxon>Microascaceae</taxon>
        <taxon>Scedosporium</taxon>
    </lineage>
</organism>
<gene>
    <name evidence="7" type="ORF">SAPIO_CDS4474</name>
</gene>
<feature type="transmembrane region" description="Helical" evidence="6">
    <location>
        <begin position="268"/>
        <end position="288"/>
    </location>
</feature>
<dbReference type="InterPro" id="IPR051617">
    <property type="entry name" value="UNC-93-like_regulator"/>
</dbReference>
<evidence type="ECO:0000256" key="3">
    <source>
        <dbReference type="ARBA" id="ARBA00022989"/>
    </source>
</evidence>
<proteinExistence type="predicted"/>
<evidence type="ECO:0000313" key="8">
    <source>
        <dbReference type="Proteomes" id="UP000028545"/>
    </source>
</evidence>
<name>A0A084G893_PSEDA</name>
<dbReference type="Gene3D" id="1.20.1250.20">
    <property type="entry name" value="MFS general substrate transporter like domains"/>
    <property type="match status" value="1"/>
</dbReference>
<dbReference type="GO" id="GO:0016020">
    <property type="term" value="C:membrane"/>
    <property type="evidence" value="ECO:0007669"/>
    <property type="project" value="UniProtKB-SubCell"/>
</dbReference>
<dbReference type="InterPro" id="IPR010291">
    <property type="entry name" value="Ion_channel_UNC-93"/>
</dbReference>